<sequence length="286" mass="31068">MPIDYDKLRNWPFPDLEHSYTERDTMLYALGVGCGHDPLDERDLRHVYEDGLQALPTMAVVLGHPGFWLKAPETGVDWRKVLHGEQGLVLHRPLPAAGTVIGRSRVTEIIDKGAGKGALMYSERDVVDKASGALLCTVTSTTFMRGEGGFGGPTGPAPAPHEMPNGDPELVLDLPTLPQAALIYRLSGDYNPLHADPKIAQAVGFPRPILHGLATYGVAGRAILRACCGDDPARLKRLDVRFSAPVYPGETIRTEMWLDGATVSFRCRVLERDTVVLNNGLAVIGE</sequence>
<dbReference type="Gene3D" id="3.10.129.10">
    <property type="entry name" value="Hotdog Thioesterase"/>
    <property type="match status" value="1"/>
</dbReference>
<dbReference type="PANTHER" id="PTHR13078:SF56">
    <property type="entry name" value="PEROXISOMAL MULTIFUNCTIONAL ENZYME TYPE 2"/>
    <property type="match status" value="1"/>
</dbReference>
<reference evidence="3" key="1">
    <citation type="journal article" date="2014" name="Int. J. Syst. Evol. Microbiol.">
        <title>Complete genome sequence of Corynebacterium casei LMG S-19264T (=DSM 44701T), isolated from a smear-ripened cheese.</title>
        <authorList>
            <consortium name="US DOE Joint Genome Institute (JGI-PGF)"/>
            <person name="Walter F."/>
            <person name="Albersmeier A."/>
            <person name="Kalinowski J."/>
            <person name="Ruckert C."/>
        </authorList>
    </citation>
    <scope>NUCLEOTIDE SEQUENCE</scope>
    <source>
        <strain evidence="3">KCTC 42651</strain>
    </source>
</reference>
<dbReference type="GO" id="GO:0003857">
    <property type="term" value="F:(3S)-3-hydroxyacyl-CoA dehydrogenase (NAD+) activity"/>
    <property type="evidence" value="ECO:0007669"/>
    <property type="project" value="TreeGrafter"/>
</dbReference>
<reference evidence="3" key="2">
    <citation type="submission" date="2020-09" db="EMBL/GenBank/DDBJ databases">
        <authorList>
            <person name="Sun Q."/>
            <person name="Kim S."/>
        </authorList>
    </citation>
    <scope>NUCLEOTIDE SEQUENCE</scope>
    <source>
        <strain evidence="3">KCTC 42651</strain>
    </source>
</reference>
<evidence type="ECO:0000259" key="2">
    <source>
        <dbReference type="Pfam" id="PF22622"/>
    </source>
</evidence>
<dbReference type="RefSeq" id="WP_189987254.1">
    <property type="nucleotide sequence ID" value="NZ_BMZS01000001.1"/>
</dbReference>
<dbReference type="InterPro" id="IPR029069">
    <property type="entry name" value="HotDog_dom_sf"/>
</dbReference>
<protein>
    <submittedName>
        <fullName evidence="3">Enoyl-CoA hydratase</fullName>
    </submittedName>
</protein>
<dbReference type="InterPro" id="IPR054357">
    <property type="entry name" value="MFE-2_N"/>
</dbReference>
<dbReference type="Pfam" id="PF22622">
    <property type="entry name" value="MFE-2_hydrat-2_N"/>
    <property type="match status" value="1"/>
</dbReference>
<dbReference type="EMBL" id="BMZS01000001">
    <property type="protein sequence ID" value="GHD40739.1"/>
    <property type="molecule type" value="Genomic_DNA"/>
</dbReference>
<dbReference type="InterPro" id="IPR002539">
    <property type="entry name" value="MaoC-like_dom"/>
</dbReference>
<dbReference type="SUPFAM" id="SSF54637">
    <property type="entry name" value="Thioesterase/thiol ester dehydrase-isomerase"/>
    <property type="match status" value="2"/>
</dbReference>
<name>A0A918XN09_9PROT</name>
<organism evidence="3 4">
    <name type="scientific">Thalassobaculum fulvum</name>
    <dbReference type="NCBI Taxonomy" id="1633335"/>
    <lineage>
        <taxon>Bacteria</taxon>
        <taxon>Pseudomonadati</taxon>
        <taxon>Pseudomonadota</taxon>
        <taxon>Alphaproteobacteria</taxon>
        <taxon>Rhodospirillales</taxon>
        <taxon>Thalassobaculaceae</taxon>
        <taxon>Thalassobaculum</taxon>
    </lineage>
</organism>
<gene>
    <name evidence="3" type="ORF">GCM10017083_04300</name>
</gene>
<evidence type="ECO:0000313" key="4">
    <source>
        <dbReference type="Proteomes" id="UP000630353"/>
    </source>
</evidence>
<proteinExistence type="predicted"/>
<comment type="caution">
    <text evidence="3">The sequence shown here is derived from an EMBL/GenBank/DDBJ whole genome shotgun (WGS) entry which is preliminary data.</text>
</comment>
<dbReference type="Pfam" id="PF01575">
    <property type="entry name" value="MaoC_dehydratas"/>
    <property type="match status" value="1"/>
</dbReference>
<dbReference type="GO" id="GO:0044594">
    <property type="term" value="F:17-beta-hydroxysteroid dehydrogenase (NAD+) activity"/>
    <property type="evidence" value="ECO:0007669"/>
    <property type="project" value="TreeGrafter"/>
</dbReference>
<dbReference type="CDD" id="cd03448">
    <property type="entry name" value="HDE_HSD"/>
    <property type="match status" value="1"/>
</dbReference>
<dbReference type="GO" id="GO:0004300">
    <property type="term" value="F:enoyl-CoA hydratase activity"/>
    <property type="evidence" value="ECO:0007669"/>
    <property type="project" value="TreeGrafter"/>
</dbReference>
<feature type="domain" description="Peroxisomal multifunctional enzyme type 2-like N-terminal" evidence="2">
    <location>
        <begin position="19"/>
        <end position="146"/>
    </location>
</feature>
<evidence type="ECO:0000313" key="3">
    <source>
        <dbReference type="EMBL" id="GHD40739.1"/>
    </source>
</evidence>
<accession>A0A918XN09</accession>
<dbReference type="PANTHER" id="PTHR13078">
    <property type="entry name" value="PEROXISOMAL MULTIFUNCTIONAL ENZYME TYPE 2-RELATED"/>
    <property type="match status" value="1"/>
</dbReference>
<dbReference type="GO" id="GO:0006635">
    <property type="term" value="P:fatty acid beta-oxidation"/>
    <property type="evidence" value="ECO:0007669"/>
    <property type="project" value="TreeGrafter"/>
</dbReference>
<feature type="domain" description="MaoC-like" evidence="1">
    <location>
        <begin position="164"/>
        <end position="274"/>
    </location>
</feature>
<keyword evidence="4" id="KW-1185">Reference proteome</keyword>
<dbReference type="AlphaFoldDB" id="A0A918XN09"/>
<evidence type="ECO:0000259" key="1">
    <source>
        <dbReference type="Pfam" id="PF01575"/>
    </source>
</evidence>
<dbReference type="Proteomes" id="UP000630353">
    <property type="component" value="Unassembled WGS sequence"/>
</dbReference>